<protein>
    <submittedName>
        <fullName evidence="2">DUF5086 family protein</fullName>
    </submittedName>
</protein>
<keyword evidence="1" id="KW-0732">Signal</keyword>
<dbReference type="InterPro" id="IPR031561">
    <property type="entry name" value="DUF5086"/>
</dbReference>
<evidence type="ECO:0000256" key="1">
    <source>
        <dbReference type="SAM" id="SignalP"/>
    </source>
</evidence>
<dbReference type="InterPro" id="IPR044935">
    <property type="entry name" value="DUF5086_sf"/>
</dbReference>
<evidence type="ECO:0000313" key="3">
    <source>
        <dbReference type="Proteomes" id="UP001595704"/>
    </source>
</evidence>
<dbReference type="PROSITE" id="PS51257">
    <property type="entry name" value="PROKAR_LIPOPROTEIN"/>
    <property type="match status" value="1"/>
</dbReference>
<dbReference type="RefSeq" id="WP_244643174.1">
    <property type="nucleotide sequence ID" value="NZ_BNCG01000013.1"/>
</dbReference>
<feature type="signal peptide" evidence="1">
    <location>
        <begin position="1"/>
        <end position="25"/>
    </location>
</feature>
<accession>A0ABV7UG93</accession>
<dbReference type="Pfam" id="PF16985">
    <property type="entry name" value="DUF5086"/>
    <property type="match status" value="1"/>
</dbReference>
<dbReference type="Gene3D" id="3.90.70.190">
    <property type="entry name" value="Domain of unknown function (DUF5086)"/>
    <property type="match status" value="1"/>
</dbReference>
<organism evidence="2 3">
    <name type="scientific">Camelimonas fluminis</name>
    <dbReference type="NCBI Taxonomy" id="1576911"/>
    <lineage>
        <taxon>Bacteria</taxon>
        <taxon>Pseudomonadati</taxon>
        <taxon>Pseudomonadota</taxon>
        <taxon>Alphaproteobacteria</taxon>
        <taxon>Hyphomicrobiales</taxon>
        <taxon>Chelatococcaceae</taxon>
        <taxon>Camelimonas</taxon>
    </lineage>
</organism>
<proteinExistence type="predicted"/>
<comment type="caution">
    <text evidence="2">The sequence shown here is derived from an EMBL/GenBank/DDBJ whole genome shotgun (WGS) entry which is preliminary data.</text>
</comment>
<keyword evidence="3" id="KW-1185">Reference proteome</keyword>
<evidence type="ECO:0000313" key="2">
    <source>
        <dbReference type="EMBL" id="MFC3637172.1"/>
    </source>
</evidence>
<reference evidence="3" key="1">
    <citation type="journal article" date="2019" name="Int. J. Syst. Evol. Microbiol.">
        <title>The Global Catalogue of Microorganisms (GCM) 10K type strain sequencing project: providing services to taxonomists for standard genome sequencing and annotation.</title>
        <authorList>
            <consortium name="The Broad Institute Genomics Platform"/>
            <consortium name="The Broad Institute Genome Sequencing Center for Infectious Disease"/>
            <person name="Wu L."/>
            <person name="Ma J."/>
        </authorList>
    </citation>
    <scope>NUCLEOTIDE SEQUENCE [LARGE SCALE GENOMIC DNA]</scope>
    <source>
        <strain evidence="3">KCTC 42282</strain>
    </source>
</reference>
<sequence length="144" mass="16098">MPGFERSGLTFLAALSCVAALPALAQGGVEDVVLSVTPTVTRWAAVYREARADDPYVHARVFEKRKGTSPWVFRELADHLVVTPEALAASRIRQTAKTWSYKDVEFRMAWRHWREDAETRRATPVCRSNILACIGEKALKTGNP</sequence>
<dbReference type="Proteomes" id="UP001595704">
    <property type="component" value="Unassembled WGS sequence"/>
</dbReference>
<feature type="chain" id="PRO_5047342079" evidence="1">
    <location>
        <begin position="26"/>
        <end position="144"/>
    </location>
</feature>
<name>A0ABV7UG93_9HYPH</name>
<dbReference type="EMBL" id="JBHRYC010000030">
    <property type="protein sequence ID" value="MFC3637172.1"/>
    <property type="molecule type" value="Genomic_DNA"/>
</dbReference>
<gene>
    <name evidence="2" type="ORF">ACFONL_07210</name>
</gene>